<comment type="caution">
    <text evidence="17">The sequence shown here is derived from an EMBL/GenBank/DDBJ whole genome shotgun (WGS) entry which is preliminary data.</text>
</comment>
<evidence type="ECO:0000259" key="16">
    <source>
        <dbReference type="PROSITE" id="PS50011"/>
    </source>
</evidence>
<dbReference type="Gene3D" id="3.30.200.20">
    <property type="entry name" value="Phosphorylase Kinase, domain 1"/>
    <property type="match status" value="1"/>
</dbReference>
<sequence>MFQKLIWNPIHFALGEEESDESSIEDYENLEIIGEGTYGVVYKCRCKQSGELFAIKTFRNGTRELSTTTLREISILREVSHPNIVSVQDVLLSSKTVSIVFEFFPYDLKRYLSMFPEKVPPIKFIKHIIFQILNGIFHLHICRIIHRDLKPQNILIGCERSIPDVKIADFGLSRVLSTPFKTLTREVVTLWYRAPELLLGERNYSSSVDIWSIGCIFIELLIGRPIFSGDSEISTLYKIFQTLGTPTPKVCNYICSFPNYSSEWPKWKINENWIDQQISKFSPTKQYILEPAAKNLIKM</sequence>
<proteinExistence type="inferred from homology"/>
<dbReference type="PROSITE" id="PS00108">
    <property type="entry name" value="PROTEIN_KINASE_ST"/>
    <property type="match status" value="1"/>
</dbReference>
<organism evidence="17">
    <name type="scientific">Cryptosporidium canis</name>
    <dbReference type="NCBI Taxonomy" id="195482"/>
    <lineage>
        <taxon>Eukaryota</taxon>
        <taxon>Sar</taxon>
        <taxon>Alveolata</taxon>
        <taxon>Apicomplexa</taxon>
        <taxon>Conoidasida</taxon>
        <taxon>Coccidia</taxon>
        <taxon>Eucoccidiorida</taxon>
        <taxon>Eimeriorina</taxon>
        <taxon>Cryptosporidiidae</taxon>
        <taxon>Cryptosporidium</taxon>
    </lineage>
</organism>
<evidence type="ECO:0000256" key="15">
    <source>
        <dbReference type="RuleBase" id="RU000304"/>
    </source>
</evidence>
<evidence type="ECO:0000256" key="14">
    <source>
        <dbReference type="PROSITE-ProRule" id="PRU10141"/>
    </source>
</evidence>
<dbReference type="EMBL" id="JAPCXC010000040">
    <property type="protein sequence ID" value="KAJ1608764.1"/>
    <property type="molecule type" value="Genomic_DNA"/>
</dbReference>
<dbReference type="PROSITE" id="PS50011">
    <property type="entry name" value="PROTEIN_KINASE_DOM"/>
    <property type="match status" value="1"/>
</dbReference>
<evidence type="ECO:0000256" key="4">
    <source>
        <dbReference type="ARBA" id="ARBA00022679"/>
    </source>
</evidence>
<evidence type="ECO:0000256" key="3">
    <source>
        <dbReference type="ARBA" id="ARBA00022527"/>
    </source>
</evidence>
<dbReference type="GO" id="GO:0004693">
    <property type="term" value="F:cyclin-dependent protein serine/threonine kinase activity"/>
    <property type="evidence" value="ECO:0007669"/>
    <property type="project" value="UniProtKB-EC"/>
</dbReference>
<feature type="binding site" evidence="14">
    <location>
        <position position="56"/>
    </location>
    <ligand>
        <name>ATP</name>
        <dbReference type="ChEBI" id="CHEBI:30616"/>
    </ligand>
</feature>
<evidence type="ECO:0000256" key="9">
    <source>
        <dbReference type="ARBA" id="ARBA00039612"/>
    </source>
</evidence>
<gene>
    <name evidence="17" type="ORF">OJ253_1816</name>
</gene>
<dbReference type="GO" id="GO:0010468">
    <property type="term" value="P:regulation of gene expression"/>
    <property type="evidence" value="ECO:0007669"/>
    <property type="project" value="TreeGrafter"/>
</dbReference>
<evidence type="ECO:0000256" key="10">
    <source>
        <dbReference type="ARBA" id="ARBA00041902"/>
    </source>
</evidence>
<feature type="domain" description="Protein kinase" evidence="16">
    <location>
        <begin position="27"/>
        <end position="299"/>
    </location>
</feature>
<evidence type="ECO:0000256" key="2">
    <source>
        <dbReference type="ARBA" id="ARBA00012425"/>
    </source>
</evidence>
<dbReference type="PANTHER" id="PTHR24056:SF254">
    <property type="entry name" value="CYCLIN-DEPENDENT KINASE 2"/>
    <property type="match status" value="1"/>
</dbReference>
<dbReference type="InterPro" id="IPR050108">
    <property type="entry name" value="CDK"/>
</dbReference>
<dbReference type="Pfam" id="PF00069">
    <property type="entry name" value="Pkinase"/>
    <property type="match status" value="1"/>
</dbReference>
<accession>A0A9D5DH60</accession>
<keyword evidence="3 15" id="KW-0723">Serine/threonine-protein kinase</keyword>
<dbReference type="GO" id="GO:0000307">
    <property type="term" value="C:cyclin-dependent protein kinase holoenzyme complex"/>
    <property type="evidence" value="ECO:0007669"/>
    <property type="project" value="TreeGrafter"/>
</dbReference>
<dbReference type="FunFam" id="1.10.510.10:FF:000624">
    <property type="entry name" value="Mitogen-activated protein kinase"/>
    <property type="match status" value="1"/>
</dbReference>
<dbReference type="SMART" id="SM00220">
    <property type="entry name" value="S_TKc"/>
    <property type="match status" value="1"/>
</dbReference>
<evidence type="ECO:0000256" key="12">
    <source>
        <dbReference type="ARBA" id="ARBA00047811"/>
    </source>
</evidence>
<dbReference type="GO" id="GO:0030332">
    <property type="term" value="F:cyclin binding"/>
    <property type="evidence" value="ECO:0007669"/>
    <property type="project" value="TreeGrafter"/>
</dbReference>
<dbReference type="InterPro" id="IPR011009">
    <property type="entry name" value="Kinase-like_dom_sf"/>
</dbReference>
<keyword evidence="5 14" id="KW-0547">Nucleotide-binding</keyword>
<dbReference type="SUPFAM" id="SSF56112">
    <property type="entry name" value="Protein kinase-like (PK-like)"/>
    <property type="match status" value="1"/>
</dbReference>
<evidence type="ECO:0000256" key="11">
    <source>
        <dbReference type="ARBA" id="ARBA00042858"/>
    </source>
</evidence>
<evidence type="ECO:0000313" key="17">
    <source>
        <dbReference type="EMBL" id="KAJ1608764.1"/>
    </source>
</evidence>
<evidence type="ECO:0000256" key="13">
    <source>
        <dbReference type="ARBA" id="ARBA00048367"/>
    </source>
</evidence>
<keyword evidence="4" id="KW-0808">Transferase</keyword>
<evidence type="ECO:0000256" key="1">
    <source>
        <dbReference type="ARBA" id="ARBA00006485"/>
    </source>
</evidence>
<comment type="subunit">
    <text evidence="8">May form a complex composed of at least the catalytic subunit CRK2 and a cyclin.</text>
</comment>
<dbReference type="GO" id="GO:0005737">
    <property type="term" value="C:cytoplasm"/>
    <property type="evidence" value="ECO:0007669"/>
    <property type="project" value="TreeGrafter"/>
</dbReference>
<evidence type="ECO:0000256" key="8">
    <source>
        <dbReference type="ARBA" id="ARBA00038543"/>
    </source>
</evidence>
<comment type="catalytic activity">
    <reaction evidence="12">
        <text>L-threonyl-[protein] + ATP = O-phospho-L-threonyl-[protein] + ADP + H(+)</text>
        <dbReference type="Rhea" id="RHEA:46608"/>
        <dbReference type="Rhea" id="RHEA-COMP:11060"/>
        <dbReference type="Rhea" id="RHEA-COMP:11605"/>
        <dbReference type="ChEBI" id="CHEBI:15378"/>
        <dbReference type="ChEBI" id="CHEBI:30013"/>
        <dbReference type="ChEBI" id="CHEBI:30616"/>
        <dbReference type="ChEBI" id="CHEBI:61977"/>
        <dbReference type="ChEBI" id="CHEBI:456216"/>
        <dbReference type="EC" id="2.7.11.22"/>
    </reaction>
</comment>
<name>A0A9D5DH60_9CRYT</name>
<evidence type="ECO:0000256" key="6">
    <source>
        <dbReference type="ARBA" id="ARBA00022777"/>
    </source>
</evidence>
<comment type="similarity">
    <text evidence="1">Belongs to the protein kinase superfamily. CMGC Ser/Thr protein kinase family. CDC2/CDKX subfamily.</text>
</comment>
<evidence type="ECO:0000256" key="5">
    <source>
        <dbReference type="ARBA" id="ARBA00022741"/>
    </source>
</evidence>
<keyword evidence="6 17" id="KW-0418">Kinase</keyword>
<dbReference type="InterPro" id="IPR017441">
    <property type="entry name" value="Protein_kinase_ATP_BS"/>
</dbReference>
<dbReference type="EC" id="2.7.11.22" evidence="2"/>
<dbReference type="OrthoDB" id="1732493at2759"/>
<dbReference type="GO" id="GO:0005634">
    <property type="term" value="C:nucleus"/>
    <property type="evidence" value="ECO:0007669"/>
    <property type="project" value="TreeGrafter"/>
</dbReference>
<dbReference type="Gene3D" id="1.10.510.10">
    <property type="entry name" value="Transferase(Phosphotransferase) domain 1"/>
    <property type="match status" value="1"/>
</dbReference>
<dbReference type="GO" id="GO:0010389">
    <property type="term" value="P:regulation of G2/M transition of mitotic cell cycle"/>
    <property type="evidence" value="ECO:0007669"/>
    <property type="project" value="TreeGrafter"/>
</dbReference>
<dbReference type="Proteomes" id="UP001067231">
    <property type="component" value="Unassembled WGS sequence"/>
</dbReference>
<dbReference type="GO" id="GO:0007165">
    <property type="term" value="P:signal transduction"/>
    <property type="evidence" value="ECO:0007669"/>
    <property type="project" value="TreeGrafter"/>
</dbReference>
<dbReference type="PROSITE" id="PS00107">
    <property type="entry name" value="PROTEIN_KINASE_ATP"/>
    <property type="match status" value="1"/>
</dbReference>
<dbReference type="InterPro" id="IPR000719">
    <property type="entry name" value="Prot_kinase_dom"/>
</dbReference>
<keyword evidence="7 14" id="KW-0067">ATP-binding</keyword>
<protein>
    <recommendedName>
        <fullName evidence="9">Cyclin-dependent kinase 2 homolog</fullName>
        <ecNumber evidence="2">2.7.11.22</ecNumber>
    </recommendedName>
    <alternativeName>
        <fullName evidence="10">Cell division control protein 2 homolog</fullName>
    </alternativeName>
    <alternativeName>
        <fullName evidence="11">cdc2-related kinase 2</fullName>
    </alternativeName>
</protein>
<dbReference type="InterPro" id="IPR008271">
    <property type="entry name" value="Ser/Thr_kinase_AS"/>
</dbReference>
<reference evidence="17" key="1">
    <citation type="submission" date="2022-10" db="EMBL/GenBank/DDBJ databases">
        <title>Adaptive evolution leads to modifications in subtelomeric GC content in a zoonotic Cryptosporidium species.</title>
        <authorList>
            <person name="Li J."/>
            <person name="Feng Y."/>
            <person name="Xiao L."/>
        </authorList>
    </citation>
    <scope>NUCLEOTIDE SEQUENCE</scope>
    <source>
        <strain evidence="17">33844</strain>
    </source>
</reference>
<comment type="catalytic activity">
    <reaction evidence="13">
        <text>L-seryl-[protein] + ATP = O-phospho-L-seryl-[protein] + ADP + H(+)</text>
        <dbReference type="Rhea" id="RHEA:17989"/>
        <dbReference type="Rhea" id="RHEA-COMP:9863"/>
        <dbReference type="Rhea" id="RHEA-COMP:11604"/>
        <dbReference type="ChEBI" id="CHEBI:15378"/>
        <dbReference type="ChEBI" id="CHEBI:29999"/>
        <dbReference type="ChEBI" id="CHEBI:30616"/>
        <dbReference type="ChEBI" id="CHEBI:83421"/>
        <dbReference type="ChEBI" id="CHEBI:456216"/>
        <dbReference type="EC" id="2.7.11.22"/>
    </reaction>
</comment>
<dbReference type="GO" id="GO:0000082">
    <property type="term" value="P:G1/S transition of mitotic cell cycle"/>
    <property type="evidence" value="ECO:0007669"/>
    <property type="project" value="TreeGrafter"/>
</dbReference>
<dbReference type="PANTHER" id="PTHR24056">
    <property type="entry name" value="CELL DIVISION PROTEIN KINASE"/>
    <property type="match status" value="1"/>
</dbReference>
<dbReference type="GO" id="GO:0005524">
    <property type="term" value="F:ATP binding"/>
    <property type="evidence" value="ECO:0007669"/>
    <property type="project" value="UniProtKB-UniRule"/>
</dbReference>
<evidence type="ECO:0000256" key="7">
    <source>
        <dbReference type="ARBA" id="ARBA00022840"/>
    </source>
</evidence>
<dbReference type="AlphaFoldDB" id="A0A9D5DH60"/>